<dbReference type="RefSeq" id="WP_115431866.1">
    <property type="nucleotide sequence ID" value="NZ_CP031337.1"/>
</dbReference>
<evidence type="ECO:0000313" key="1">
    <source>
        <dbReference type="EMBL" id="AXK37984.1"/>
    </source>
</evidence>
<dbReference type="Proteomes" id="UP000254537">
    <property type="component" value="Chromosome"/>
</dbReference>
<dbReference type="KEGG" id="ccah:DWG20_00245"/>
<gene>
    <name evidence="1" type="ORF">DWG20_00245</name>
</gene>
<dbReference type="AlphaFoldDB" id="A0A345Y232"/>
<sequence length="155" mass="16948">MKNKHRINIFDGLVYNGDWHTELLRAISLAEPGIKSKHIKSAIADLKHMLAETDECLHTVTVTASLPVGIEPNYLLKVLAAEVESEATVALSPPDQVALTMAHRGSHSYVEQLARKRLQDGITGMMYTLTRQNGNGLAKGLPSLTLQPNEQPGKT</sequence>
<evidence type="ECO:0000313" key="2">
    <source>
        <dbReference type="Proteomes" id="UP000254537"/>
    </source>
</evidence>
<reference evidence="1 2" key="1">
    <citation type="submission" date="2018-07" db="EMBL/GenBank/DDBJ databases">
        <title>Crenobacter cavernae sp. nov., isolated from a karst cave.</title>
        <authorList>
            <person name="Zhu H."/>
        </authorList>
    </citation>
    <scope>NUCLEOTIDE SEQUENCE [LARGE SCALE GENOMIC DNA]</scope>
    <source>
        <strain evidence="1 2">K1W11S-77</strain>
    </source>
</reference>
<proteinExistence type="predicted"/>
<name>A0A345Y232_9NEIS</name>
<dbReference type="EMBL" id="CP031337">
    <property type="protein sequence ID" value="AXK37984.1"/>
    <property type="molecule type" value="Genomic_DNA"/>
</dbReference>
<organism evidence="1 2">
    <name type="scientific">Crenobacter cavernae</name>
    <dbReference type="NCBI Taxonomy" id="2290923"/>
    <lineage>
        <taxon>Bacteria</taxon>
        <taxon>Pseudomonadati</taxon>
        <taxon>Pseudomonadota</taxon>
        <taxon>Betaproteobacteria</taxon>
        <taxon>Neisseriales</taxon>
        <taxon>Neisseriaceae</taxon>
        <taxon>Crenobacter</taxon>
    </lineage>
</organism>
<accession>A0A345Y232</accession>
<protein>
    <submittedName>
        <fullName evidence="1">Uncharacterized protein</fullName>
    </submittedName>
</protein>
<dbReference type="OrthoDB" id="10002324at2"/>